<gene>
    <name evidence="1" type="ORF">FPV09_06215</name>
</gene>
<sequence>MVLNLQAGFVKYYRESVDNYNIPIKQAIYNPRGSTTYVKITLVDQGSLGFTFGDGTTEKTLSVGANSSITAGETLVPSTTPTETMKDHITLKIEYFKNSNYSGKFGEDTVQYQINYYIQNQDGSWTSSQYPNEDDIIYDQWTSNSFNVSANAGIVGIKGVLKLTHGGATTIYVQEVPGIVSDIAAQMKSYTSGYSYSSRYYYMTAYQYLKKVSDGNPPGNVIFAGIIKYDSGDNGKVSAGFSGVGDVLLISSSGGIGKFILYPSMFQQYIKEQGSRYVGSYSEYSIDVVFTIDGLIAFNPLP</sequence>
<protein>
    <submittedName>
        <fullName evidence="1">Uncharacterized protein</fullName>
    </submittedName>
</protein>
<dbReference type="Proteomes" id="UP000322631">
    <property type="component" value="Chromosome"/>
</dbReference>
<organism evidence="1 2">
    <name type="scientific">Thermococcus aciditolerans</name>
    <dbReference type="NCBI Taxonomy" id="2598455"/>
    <lineage>
        <taxon>Archaea</taxon>
        <taxon>Methanobacteriati</taxon>
        <taxon>Methanobacteriota</taxon>
        <taxon>Thermococci</taxon>
        <taxon>Thermococcales</taxon>
        <taxon>Thermococcaceae</taxon>
        <taxon>Thermococcus</taxon>
    </lineage>
</organism>
<dbReference type="AlphaFoldDB" id="A0A5C0SLU7"/>
<evidence type="ECO:0000313" key="1">
    <source>
        <dbReference type="EMBL" id="QEK14757.1"/>
    </source>
</evidence>
<reference evidence="1 2" key="1">
    <citation type="submission" date="2019-07" db="EMBL/GenBank/DDBJ databases">
        <title>Complete genome of Thermococcus acidophilus.</title>
        <authorList>
            <person name="Li X."/>
        </authorList>
    </citation>
    <scope>NUCLEOTIDE SEQUENCE [LARGE SCALE GENOMIC DNA]</scope>
    <source>
        <strain evidence="1 2">SY113</strain>
    </source>
</reference>
<dbReference type="GeneID" id="41609432"/>
<dbReference type="EMBL" id="CP041932">
    <property type="protein sequence ID" value="QEK14757.1"/>
    <property type="molecule type" value="Genomic_DNA"/>
</dbReference>
<dbReference type="RefSeq" id="WP_148882766.1">
    <property type="nucleotide sequence ID" value="NZ_CP041932.1"/>
</dbReference>
<evidence type="ECO:0000313" key="2">
    <source>
        <dbReference type="Proteomes" id="UP000322631"/>
    </source>
</evidence>
<proteinExistence type="predicted"/>
<dbReference type="KEGG" id="them:FPV09_06215"/>
<keyword evidence="2" id="KW-1185">Reference proteome</keyword>
<accession>A0A5C0SLU7</accession>
<name>A0A5C0SLU7_9EURY</name>